<organism evidence="1 2">
    <name type="scientific">Abeliophyllum distichum</name>
    <dbReference type="NCBI Taxonomy" id="126358"/>
    <lineage>
        <taxon>Eukaryota</taxon>
        <taxon>Viridiplantae</taxon>
        <taxon>Streptophyta</taxon>
        <taxon>Embryophyta</taxon>
        <taxon>Tracheophyta</taxon>
        <taxon>Spermatophyta</taxon>
        <taxon>Magnoliopsida</taxon>
        <taxon>eudicotyledons</taxon>
        <taxon>Gunneridae</taxon>
        <taxon>Pentapetalae</taxon>
        <taxon>asterids</taxon>
        <taxon>lamiids</taxon>
        <taxon>Lamiales</taxon>
        <taxon>Oleaceae</taxon>
        <taxon>Forsythieae</taxon>
        <taxon>Abeliophyllum</taxon>
    </lineage>
</organism>
<gene>
    <name evidence="1" type="ORF">Adt_39416</name>
</gene>
<dbReference type="EMBL" id="JBFOLK010000012">
    <property type="protein sequence ID" value="KAL2471280.1"/>
    <property type="molecule type" value="Genomic_DNA"/>
</dbReference>
<dbReference type="AlphaFoldDB" id="A0ABD1Q589"/>
<evidence type="ECO:0000313" key="2">
    <source>
        <dbReference type="Proteomes" id="UP001604336"/>
    </source>
</evidence>
<sequence>MHKNVCGLNIDYLCGQKVVSKDELKAAFEKCEDSIEKYKLGLVICLDSVVLARENNHGDQIALSFLDNKEIFNANPWVRKLYDLIWQSIMQGNWKMKAHELLENPR</sequence>
<comment type="caution">
    <text evidence="1">The sequence shown here is derived from an EMBL/GenBank/DDBJ whole genome shotgun (WGS) entry which is preliminary data.</text>
</comment>
<proteinExistence type="predicted"/>
<accession>A0ABD1Q589</accession>
<reference evidence="2" key="1">
    <citation type="submission" date="2024-07" db="EMBL/GenBank/DDBJ databases">
        <title>Two chromosome-level genome assemblies of Korean endemic species Abeliophyllum distichum and Forsythia ovata (Oleaceae).</title>
        <authorList>
            <person name="Jang H."/>
        </authorList>
    </citation>
    <scope>NUCLEOTIDE SEQUENCE [LARGE SCALE GENOMIC DNA]</scope>
</reference>
<evidence type="ECO:0000313" key="1">
    <source>
        <dbReference type="EMBL" id="KAL2471280.1"/>
    </source>
</evidence>
<name>A0ABD1Q589_9LAMI</name>
<dbReference type="Proteomes" id="UP001604336">
    <property type="component" value="Unassembled WGS sequence"/>
</dbReference>
<protein>
    <submittedName>
        <fullName evidence="1">Uncharacterized protein</fullName>
    </submittedName>
</protein>
<keyword evidence="2" id="KW-1185">Reference proteome</keyword>